<accession>A0AAP9H8Y8</accession>
<dbReference type="InterPro" id="IPR001789">
    <property type="entry name" value="Sig_transdc_resp-reg_receiver"/>
</dbReference>
<dbReference type="GO" id="GO:0000160">
    <property type="term" value="P:phosphorelay signal transduction system"/>
    <property type="evidence" value="ECO:0007669"/>
    <property type="project" value="InterPro"/>
</dbReference>
<dbReference type="Gene3D" id="3.40.50.2300">
    <property type="match status" value="1"/>
</dbReference>
<evidence type="ECO:0000259" key="3">
    <source>
        <dbReference type="PROSITE" id="PS50110"/>
    </source>
</evidence>
<dbReference type="Pfam" id="PF00072">
    <property type="entry name" value="Response_reg"/>
    <property type="match status" value="1"/>
</dbReference>
<keyword evidence="1 2" id="KW-0597">Phosphoprotein</keyword>
<organism evidence="5 6">
    <name type="scientific">Pantoea phytobeneficialis</name>
    <dbReference type="NCBI Taxonomy" id="2052056"/>
    <lineage>
        <taxon>Bacteria</taxon>
        <taxon>Pseudomonadati</taxon>
        <taxon>Pseudomonadota</taxon>
        <taxon>Gammaproteobacteria</taxon>
        <taxon>Enterobacterales</taxon>
        <taxon>Erwiniaceae</taxon>
        <taxon>Pantoea</taxon>
    </lineage>
</organism>
<gene>
    <name evidence="5" type="ORF">CTZ24_20345</name>
    <name evidence="4" type="ORF">Q3404_20710</name>
</gene>
<dbReference type="EMBL" id="JAUOOM010000024">
    <property type="protein sequence ID" value="MDO6408998.1"/>
    <property type="molecule type" value="Genomic_DNA"/>
</dbReference>
<dbReference type="InterPro" id="IPR050595">
    <property type="entry name" value="Bact_response_regulator"/>
</dbReference>
<proteinExistence type="predicted"/>
<evidence type="ECO:0000313" key="7">
    <source>
        <dbReference type="Proteomes" id="UP001171299"/>
    </source>
</evidence>
<evidence type="ECO:0000313" key="5">
    <source>
        <dbReference type="EMBL" id="QGR08828.1"/>
    </source>
</evidence>
<evidence type="ECO:0000256" key="1">
    <source>
        <dbReference type="ARBA" id="ARBA00022553"/>
    </source>
</evidence>
<reference evidence="4" key="3">
    <citation type="submission" date="2023-07" db="EMBL/GenBank/DDBJ databases">
        <title>The extreme plant-growth-promoting properties of Pantoea phytobeneficialis PF55 revealed by functional and genomic analysis.</title>
        <authorList>
            <person name="Nascimento F.X."/>
            <person name="Marcio R.J."/>
        </authorList>
    </citation>
    <scope>NUCLEOTIDE SEQUENCE</scope>
    <source>
        <strain evidence="4">PF55</strain>
    </source>
</reference>
<dbReference type="EMBL" id="CP024637">
    <property type="protein sequence ID" value="QGR08828.1"/>
    <property type="molecule type" value="Genomic_DNA"/>
</dbReference>
<dbReference type="InterPro" id="IPR011006">
    <property type="entry name" value="CheY-like_superfamily"/>
</dbReference>
<geneLocation type="plasmid" evidence="5">
    <name>pMSR2A</name>
</geneLocation>
<keyword evidence="7" id="KW-1185">Reference proteome</keyword>
<reference evidence="6" key="1">
    <citation type="submission" date="2017-11" db="EMBL/GenBank/DDBJ databases">
        <title>Genome sequence of Pantoea sp. MSR2.</title>
        <authorList>
            <person name="Nascimento F.X."/>
        </authorList>
    </citation>
    <scope>NUCLEOTIDE SEQUENCE [LARGE SCALE GENOMIC DNA]</scope>
    <source>
        <strain evidence="6">MSR2</strain>
        <plasmid evidence="6">pmsr2a</plasmid>
    </source>
</reference>
<dbReference type="AlphaFoldDB" id="A0AAP9H8Y8"/>
<evidence type="ECO:0000313" key="4">
    <source>
        <dbReference type="EMBL" id="MDO6408998.1"/>
    </source>
</evidence>
<dbReference type="Proteomes" id="UP000424872">
    <property type="component" value="Plasmid pMSR2A"/>
</dbReference>
<dbReference type="SUPFAM" id="SSF52172">
    <property type="entry name" value="CheY-like"/>
    <property type="match status" value="1"/>
</dbReference>
<sequence>MSALIWLVDDDTPLRESIAFLLKTLGYDVVDFAELGGFEACLPDPEAEPFSGCLLLDVPLADFNGPGWLEENKRRHPLLPVIMMADHDIPEAFRQDAFAAFTKPLDVEQLLESIKQAMAESARRVESWRSG</sequence>
<dbReference type="PROSITE" id="PS50110">
    <property type="entry name" value="RESPONSE_REGULATORY"/>
    <property type="match status" value="1"/>
</dbReference>
<keyword evidence="5" id="KW-0614">Plasmid</keyword>
<geneLocation type="plasmid" evidence="6">
    <name>pmsr2a</name>
</geneLocation>
<dbReference type="SMART" id="SM00448">
    <property type="entry name" value="REC"/>
    <property type="match status" value="1"/>
</dbReference>
<name>A0AAP9H8Y8_9GAMM</name>
<dbReference type="Proteomes" id="UP001171299">
    <property type="component" value="Unassembled WGS sequence"/>
</dbReference>
<dbReference type="PANTHER" id="PTHR44591">
    <property type="entry name" value="STRESS RESPONSE REGULATOR PROTEIN 1"/>
    <property type="match status" value="1"/>
</dbReference>
<dbReference type="PANTHER" id="PTHR44591:SF25">
    <property type="entry name" value="CHEMOTAXIS TWO-COMPONENT RESPONSE REGULATOR"/>
    <property type="match status" value="1"/>
</dbReference>
<feature type="domain" description="Response regulatory" evidence="3">
    <location>
        <begin position="4"/>
        <end position="118"/>
    </location>
</feature>
<feature type="modified residue" description="4-aspartylphosphate" evidence="2">
    <location>
        <position position="57"/>
    </location>
</feature>
<evidence type="ECO:0000256" key="2">
    <source>
        <dbReference type="PROSITE-ProRule" id="PRU00169"/>
    </source>
</evidence>
<reference evidence="5" key="2">
    <citation type="journal article" date="2020" name="Environ. Microbiol.">
        <title>The extreme plant-growth-promoting properties of Pantoea phytobeneficialis MSR2 revealed by functional and genomic analysis.</title>
        <authorList>
            <person name="Nascimento F.X."/>
            <person name="Hernandez A.G."/>
            <person name="Glick B.R."/>
            <person name="Rossi M.J."/>
        </authorList>
    </citation>
    <scope>NUCLEOTIDE SEQUENCE</scope>
    <source>
        <strain evidence="5">MSR2</strain>
    </source>
</reference>
<dbReference type="RefSeq" id="WP_208726003.1">
    <property type="nucleotide sequence ID" value="NZ_CP024637.1"/>
</dbReference>
<protein>
    <submittedName>
        <fullName evidence="5">Response regulator</fullName>
    </submittedName>
</protein>
<dbReference type="KEGG" id="ppho:CTZ24_20345"/>
<evidence type="ECO:0000313" key="6">
    <source>
        <dbReference type="Proteomes" id="UP000424872"/>
    </source>
</evidence>